<gene>
    <name evidence="1" type="ORF">ABWK59_10840</name>
</gene>
<sequence length="62" mass="6680">MIREPFETVIREDGTVELPMGIIAEAGLAVGSRIIAFSDGDGRIVLRREADAADDLLNGRPL</sequence>
<dbReference type="AlphaFoldDB" id="A0AAU8JSQ9"/>
<name>A0AAU8JSQ9_9ACTN</name>
<dbReference type="RefSeq" id="WP_354640009.1">
    <property type="nucleotide sequence ID" value="NZ_CP159872.1"/>
</dbReference>
<proteinExistence type="predicted"/>
<reference evidence="1" key="1">
    <citation type="submission" date="2024-06" db="EMBL/GenBank/DDBJ databases">
        <title>The genome sequences of Kitasatospora sp. strain HUAS MG31.</title>
        <authorList>
            <person name="Mo P."/>
        </authorList>
    </citation>
    <scope>NUCLEOTIDE SEQUENCE</scope>
    <source>
        <strain evidence="1">HUAS MG31</strain>
    </source>
</reference>
<dbReference type="KEGG" id="kcm:ABWK59_10840"/>
<accession>A0AAU8JSQ9</accession>
<organism evidence="1">
    <name type="scientific">Kitasatospora camelliae</name>
    <dbReference type="NCBI Taxonomy" id="3156397"/>
    <lineage>
        <taxon>Bacteria</taxon>
        <taxon>Bacillati</taxon>
        <taxon>Actinomycetota</taxon>
        <taxon>Actinomycetes</taxon>
        <taxon>Kitasatosporales</taxon>
        <taxon>Streptomycetaceae</taxon>
        <taxon>Kitasatospora</taxon>
    </lineage>
</organism>
<evidence type="ECO:0000313" key="1">
    <source>
        <dbReference type="EMBL" id="XCM79391.1"/>
    </source>
</evidence>
<dbReference type="EMBL" id="CP159872">
    <property type="protein sequence ID" value="XCM79391.1"/>
    <property type="molecule type" value="Genomic_DNA"/>
</dbReference>
<evidence type="ECO:0008006" key="2">
    <source>
        <dbReference type="Google" id="ProtNLM"/>
    </source>
</evidence>
<protein>
    <recommendedName>
        <fullName evidence="2">SpoVT-AbrB domain-containing protein</fullName>
    </recommendedName>
</protein>